<sequence length="554" mass="61024">MPNVPTTLLFEFSQSYHSLPKTKLLHAIVIKSYLSTDPFFATRILRLYAVNSNLLTARLVFDESPQPSVYLWNSMIRAYFQHSNFSHGFSLFTQMRNSETKPDNFTFACVLRALSELTDRGGLKLIHGCVVVSGLGSDAVSSSSLVRAYSKLGLIDDACRVFYGTLELDLAMYNSMISGYGYAGLWQQGLELYSRMRRMGERPDGCTLVGLMSCFCNPNQLKIVLGIHGLCLKMGLVLNAHVGSALVSMYSRCNCLNSAHQIFNSLSGCDLVLWSSLITGFSQSGECDKALVLFAQMINVGMKPDPILIASVLSACSRLAAIKPGKEIHGYVFRCGFRLEVMVSSALIDMYGKCGFPSLGAQVFEMMQERNVVAYNSVISCLGSNGLGHMGIKTFEEMLVNGVKPDQSTFSALLSACCHTGLVEEGRTFFQQMESRFGITPGTEHYVYMVKLLAMGGDLEDAYHLIENMPVLPDSGIWGALLTGCSVHGNVKLGETIARRLFEIDPEKPAYRVMLSNMYAEDGRWNDVQSLRDEMVGSGLRKTPGLSWIAEGKV</sequence>
<dbReference type="Proteomes" id="UP001234297">
    <property type="component" value="Chromosome 10"/>
</dbReference>
<evidence type="ECO:0000313" key="1">
    <source>
        <dbReference type="EMBL" id="KAJ8623098.1"/>
    </source>
</evidence>
<organism evidence="1 2">
    <name type="scientific">Persea americana</name>
    <name type="common">Avocado</name>
    <dbReference type="NCBI Taxonomy" id="3435"/>
    <lineage>
        <taxon>Eukaryota</taxon>
        <taxon>Viridiplantae</taxon>
        <taxon>Streptophyta</taxon>
        <taxon>Embryophyta</taxon>
        <taxon>Tracheophyta</taxon>
        <taxon>Spermatophyta</taxon>
        <taxon>Magnoliopsida</taxon>
        <taxon>Magnoliidae</taxon>
        <taxon>Laurales</taxon>
        <taxon>Lauraceae</taxon>
        <taxon>Persea</taxon>
    </lineage>
</organism>
<accession>A0ACC2KQ63</accession>
<name>A0ACC2KQ63_PERAE</name>
<reference evidence="1 2" key="1">
    <citation type="journal article" date="2022" name="Hortic Res">
        <title>A haplotype resolved chromosomal level avocado genome allows analysis of novel avocado genes.</title>
        <authorList>
            <person name="Nath O."/>
            <person name="Fletcher S.J."/>
            <person name="Hayward A."/>
            <person name="Shaw L.M."/>
            <person name="Masouleh A.K."/>
            <person name="Furtado A."/>
            <person name="Henry R.J."/>
            <person name="Mitter N."/>
        </authorList>
    </citation>
    <scope>NUCLEOTIDE SEQUENCE [LARGE SCALE GENOMIC DNA]</scope>
    <source>
        <strain evidence="2">cv. Hass</strain>
    </source>
</reference>
<protein>
    <submittedName>
        <fullName evidence="1">Uncharacterized protein</fullName>
    </submittedName>
</protein>
<keyword evidence="2" id="KW-1185">Reference proteome</keyword>
<gene>
    <name evidence="1" type="ORF">MRB53_031627</name>
</gene>
<comment type="caution">
    <text evidence="1">The sequence shown here is derived from an EMBL/GenBank/DDBJ whole genome shotgun (WGS) entry which is preliminary data.</text>
</comment>
<proteinExistence type="predicted"/>
<dbReference type="EMBL" id="CM056818">
    <property type="protein sequence ID" value="KAJ8623098.1"/>
    <property type="molecule type" value="Genomic_DNA"/>
</dbReference>
<evidence type="ECO:0000313" key="2">
    <source>
        <dbReference type="Proteomes" id="UP001234297"/>
    </source>
</evidence>